<evidence type="ECO:0000256" key="7">
    <source>
        <dbReference type="RuleBase" id="RU000682"/>
    </source>
</evidence>
<dbReference type="CDD" id="cd00086">
    <property type="entry name" value="homeodomain"/>
    <property type="match status" value="1"/>
</dbReference>
<feature type="region of interest" description="Disordered" evidence="8">
    <location>
        <begin position="418"/>
        <end position="543"/>
    </location>
</feature>
<keyword evidence="11" id="KW-1185">Reference proteome</keyword>
<dbReference type="EMBL" id="MU004335">
    <property type="protein sequence ID" value="KAF2656503.1"/>
    <property type="molecule type" value="Genomic_DNA"/>
</dbReference>
<evidence type="ECO:0000259" key="9">
    <source>
        <dbReference type="PROSITE" id="PS50071"/>
    </source>
</evidence>
<evidence type="ECO:0000313" key="11">
    <source>
        <dbReference type="Proteomes" id="UP000799324"/>
    </source>
</evidence>
<dbReference type="GO" id="GO:0003677">
    <property type="term" value="F:DNA binding"/>
    <property type="evidence" value="ECO:0007669"/>
    <property type="project" value="UniProtKB-UniRule"/>
</dbReference>
<dbReference type="AlphaFoldDB" id="A0A6A6TC88"/>
<dbReference type="Gene3D" id="1.10.10.60">
    <property type="entry name" value="Homeodomain-like"/>
    <property type="match status" value="1"/>
</dbReference>
<feature type="region of interest" description="Disordered" evidence="8">
    <location>
        <begin position="269"/>
        <end position="310"/>
    </location>
</feature>
<accession>A0A6A6TC88</accession>
<feature type="compositionally biased region" description="Polar residues" evidence="8">
    <location>
        <begin position="269"/>
        <end position="292"/>
    </location>
</feature>
<evidence type="ECO:0000256" key="2">
    <source>
        <dbReference type="ARBA" id="ARBA00010896"/>
    </source>
</evidence>
<evidence type="ECO:0000256" key="6">
    <source>
        <dbReference type="PROSITE-ProRule" id="PRU00108"/>
    </source>
</evidence>
<evidence type="ECO:0000256" key="3">
    <source>
        <dbReference type="ARBA" id="ARBA00023125"/>
    </source>
</evidence>
<dbReference type="PANTHER" id="PTHR24341:SF6">
    <property type="entry name" value="HOMEOBOX PROTEIN INVECTED"/>
    <property type="match status" value="1"/>
</dbReference>
<dbReference type="SMART" id="SM00389">
    <property type="entry name" value="HOX"/>
    <property type="match status" value="1"/>
</dbReference>
<organism evidence="10 11">
    <name type="scientific">Lophiostoma macrostomum CBS 122681</name>
    <dbReference type="NCBI Taxonomy" id="1314788"/>
    <lineage>
        <taxon>Eukaryota</taxon>
        <taxon>Fungi</taxon>
        <taxon>Dikarya</taxon>
        <taxon>Ascomycota</taxon>
        <taxon>Pezizomycotina</taxon>
        <taxon>Dothideomycetes</taxon>
        <taxon>Pleosporomycetidae</taxon>
        <taxon>Pleosporales</taxon>
        <taxon>Lophiostomataceae</taxon>
        <taxon>Lophiostoma</taxon>
    </lineage>
</organism>
<dbReference type="InterPro" id="IPR017970">
    <property type="entry name" value="Homeobox_CS"/>
</dbReference>
<comment type="similarity">
    <text evidence="2">Belongs to the engrailed homeobox family.</text>
</comment>
<dbReference type="PROSITE" id="PS50071">
    <property type="entry name" value="HOMEOBOX_2"/>
    <property type="match status" value="1"/>
</dbReference>
<dbReference type="GO" id="GO:0016586">
    <property type="term" value="C:RSC-type complex"/>
    <property type="evidence" value="ECO:0007669"/>
    <property type="project" value="TreeGrafter"/>
</dbReference>
<comment type="subcellular location">
    <subcellularLocation>
        <location evidence="1 6 7">Nucleus</location>
    </subcellularLocation>
</comment>
<evidence type="ECO:0000256" key="4">
    <source>
        <dbReference type="ARBA" id="ARBA00023155"/>
    </source>
</evidence>
<sequence>MAQFGTQMRSFAGTKSVTALPPPKVPHNGVADVKPRLTKEQHDILEAHFIAQHKPSTSTKKGFAETLGVPVDKINNWFQNRRAKVKQDMKKQLNQLHMGMGMGVGLYGPPQMPSVTSQFAPHGSAPQPSMHSDFYTPSADISPTALPVQSIEGPSVLDLGSQMPLQPYDIHSLRSIPEADRATPYNPNAVYHSFMAATEGASSYMQGHAASLPPQIPNFTYDVSSLSNNYPGELAFSVSNGLPNESAPSNEPFTGFPDFATIDFPSLASANTSSSAEGQNSLGSLSSEPSPFSGTQSTATTQSSAGVNTSSVTSIASMYSGWTEEQKPIPDMHAPHETEDQFPYNMPQAAASDQAFMPWPTNSLYQHSNASAHAILSSPAQSEDQKLEPPPAFTDDIYSRRNSSTTNLASNIEAIHIQGGHTPDGFKQPDQPSSIAARRQKRPTALNPSTLRSASYSSSIPSPSGNNDHTLRRIRSSGIPNAAGRVQKPSSGSAQRSPMCVTFTEAASSPKFARTFSESSTATAGQGGSLAPPTPLTPNEMGRFPYWQGNTVIKNEHSSPESLNVNWSVEPQSAGLYSSGNSPPSTPLDLSQLNQARLANENIYRDTPPQSAPATQQGFPNTTFMQPPQMRAGFHSTTDLTISEPKPSHYRRPSLPDAGHGSQGEFVRFPGNLSGTPFDERYGDLSLQGITHNVPFAPPVSYMPELMFQQYAPPQGADAPPFHRRSTEPQQKSYIFANQGPGDFRSN</sequence>
<feature type="compositionally biased region" description="Polar residues" evidence="8">
    <location>
        <begin position="1"/>
        <end position="17"/>
    </location>
</feature>
<gene>
    <name evidence="10" type="ORF">K491DRAFT_372109</name>
</gene>
<reference evidence="10" key="1">
    <citation type="journal article" date="2020" name="Stud. Mycol.">
        <title>101 Dothideomycetes genomes: a test case for predicting lifestyles and emergence of pathogens.</title>
        <authorList>
            <person name="Haridas S."/>
            <person name="Albert R."/>
            <person name="Binder M."/>
            <person name="Bloem J."/>
            <person name="Labutti K."/>
            <person name="Salamov A."/>
            <person name="Andreopoulos B."/>
            <person name="Baker S."/>
            <person name="Barry K."/>
            <person name="Bills G."/>
            <person name="Bluhm B."/>
            <person name="Cannon C."/>
            <person name="Castanera R."/>
            <person name="Culley D."/>
            <person name="Daum C."/>
            <person name="Ezra D."/>
            <person name="Gonzalez J."/>
            <person name="Henrissat B."/>
            <person name="Kuo A."/>
            <person name="Liang C."/>
            <person name="Lipzen A."/>
            <person name="Lutzoni F."/>
            <person name="Magnuson J."/>
            <person name="Mondo S."/>
            <person name="Nolan M."/>
            <person name="Ohm R."/>
            <person name="Pangilinan J."/>
            <person name="Park H.-J."/>
            <person name="Ramirez L."/>
            <person name="Alfaro M."/>
            <person name="Sun H."/>
            <person name="Tritt A."/>
            <person name="Yoshinaga Y."/>
            <person name="Zwiers L.-H."/>
            <person name="Turgeon B."/>
            <person name="Goodwin S."/>
            <person name="Spatafora J."/>
            <person name="Crous P."/>
            <person name="Grigoriev I."/>
        </authorList>
    </citation>
    <scope>NUCLEOTIDE SEQUENCE</scope>
    <source>
        <strain evidence="10">CBS 122681</strain>
    </source>
</reference>
<dbReference type="InterPro" id="IPR001356">
    <property type="entry name" value="HD"/>
</dbReference>
<feature type="region of interest" description="Disordered" evidence="8">
    <location>
        <begin position="377"/>
        <end position="399"/>
    </location>
</feature>
<name>A0A6A6TC88_9PLEO</name>
<dbReference type="GO" id="GO:0000981">
    <property type="term" value="F:DNA-binding transcription factor activity, RNA polymerase II-specific"/>
    <property type="evidence" value="ECO:0007669"/>
    <property type="project" value="InterPro"/>
</dbReference>
<evidence type="ECO:0000256" key="5">
    <source>
        <dbReference type="ARBA" id="ARBA00023242"/>
    </source>
</evidence>
<proteinExistence type="inferred from homology"/>
<evidence type="ECO:0000256" key="1">
    <source>
        <dbReference type="ARBA" id="ARBA00004123"/>
    </source>
</evidence>
<keyword evidence="4 6" id="KW-0371">Homeobox</keyword>
<keyword evidence="3 6" id="KW-0238">DNA-binding</keyword>
<dbReference type="PANTHER" id="PTHR24341">
    <property type="entry name" value="HOMEOBOX PROTEIN ENGRAILED"/>
    <property type="match status" value="1"/>
</dbReference>
<feature type="domain" description="Homeobox" evidence="9">
    <location>
        <begin position="34"/>
        <end position="88"/>
    </location>
</feature>
<protein>
    <recommendedName>
        <fullName evidence="9">Homeobox domain-containing protein</fullName>
    </recommendedName>
</protein>
<keyword evidence="5 6" id="KW-0539">Nucleus</keyword>
<evidence type="ECO:0000313" key="10">
    <source>
        <dbReference type="EMBL" id="KAF2656503.1"/>
    </source>
</evidence>
<feature type="compositionally biased region" description="Low complexity" evidence="8">
    <location>
        <begin position="453"/>
        <end position="464"/>
    </location>
</feature>
<dbReference type="PROSITE" id="PS00027">
    <property type="entry name" value="HOMEOBOX_1"/>
    <property type="match status" value="1"/>
</dbReference>
<feature type="compositionally biased region" description="Low complexity" evidence="8">
    <location>
        <begin position="293"/>
        <end position="306"/>
    </location>
</feature>
<feature type="region of interest" description="Disordered" evidence="8">
    <location>
        <begin position="1"/>
        <end position="29"/>
    </location>
</feature>
<dbReference type="InterPro" id="IPR050720">
    <property type="entry name" value="Engrailed_Homeobox_TFs"/>
</dbReference>
<dbReference type="Proteomes" id="UP000799324">
    <property type="component" value="Unassembled WGS sequence"/>
</dbReference>
<dbReference type="OrthoDB" id="6159439at2759"/>
<dbReference type="SUPFAM" id="SSF46689">
    <property type="entry name" value="Homeodomain-like"/>
    <property type="match status" value="1"/>
</dbReference>
<evidence type="ECO:0000256" key="8">
    <source>
        <dbReference type="SAM" id="MobiDB-lite"/>
    </source>
</evidence>
<dbReference type="Pfam" id="PF00046">
    <property type="entry name" value="Homeodomain"/>
    <property type="match status" value="1"/>
</dbReference>
<feature type="region of interest" description="Disordered" evidence="8">
    <location>
        <begin position="711"/>
        <end position="747"/>
    </location>
</feature>
<dbReference type="InterPro" id="IPR009057">
    <property type="entry name" value="Homeodomain-like_sf"/>
</dbReference>
<feature type="DNA-binding region" description="Homeobox" evidence="6">
    <location>
        <begin position="36"/>
        <end position="89"/>
    </location>
</feature>